<evidence type="ECO:0000313" key="2">
    <source>
        <dbReference type="Proteomes" id="UP001595075"/>
    </source>
</evidence>
<comment type="caution">
    <text evidence="1">The sequence shown here is derived from an EMBL/GenBank/DDBJ whole genome shotgun (WGS) entry which is preliminary data.</text>
</comment>
<organism evidence="1 2">
    <name type="scientific">Oculimacula yallundae</name>
    <dbReference type="NCBI Taxonomy" id="86028"/>
    <lineage>
        <taxon>Eukaryota</taxon>
        <taxon>Fungi</taxon>
        <taxon>Dikarya</taxon>
        <taxon>Ascomycota</taxon>
        <taxon>Pezizomycotina</taxon>
        <taxon>Leotiomycetes</taxon>
        <taxon>Helotiales</taxon>
        <taxon>Ploettnerulaceae</taxon>
        <taxon>Oculimacula</taxon>
    </lineage>
</organism>
<protein>
    <submittedName>
        <fullName evidence="1">Uncharacterized protein</fullName>
    </submittedName>
</protein>
<gene>
    <name evidence="1" type="ORF">VTL71DRAFT_14950</name>
</gene>
<accession>A0ABR4CF83</accession>
<name>A0ABR4CF83_9HELO</name>
<dbReference type="Proteomes" id="UP001595075">
    <property type="component" value="Unassembled WGS sequence"/>
</dbReference>
<reference evidence="1 2" key="1">
    <citation type="journal article" date="2024" name="Commun. Biol.">
        <title>Comparative genomic analysis of thermophilic fungi reveals convergent evolutionary adaptations and gene losses.</title>
        <authorList>
            <person name="Steindorff A.S."/>
            <person name="Aguilar-Pontes M.V."/>
            <person name="Robinson A.J."/>
            <person name="Andreopoulos B."/>
            <person name="LaButti K."/>
            <person name="Kuo A."/>
            <person name="Mondo S."/>
            <person name="Riley R."/>
            <person name="Otillar R."/>
            <person name="Haridas S."/>
            <person name="Lipzen A."/>
            <person name="Grimwood J."/>
            <person name="Schmutz J."/>
            <person name="Clum A."/>
            <person name="Reid I.D."/>
            <person name="Moisan M.C."/>
            <person name="Butler G."/>
            <person name="Nguyen T.T.M."/>
            <person name="Dewar K."/>
            <person name="Conant G."/>
            <person name="Drula E."/>
            <person name="Henrissat B."/>
            <person name="Hansel C."/>
            <person name="Singer S."/>
            <person name="Hutchinson M.I."/>
            <person name="de Vries R.P."/>
            <person name="Natvig D.O."/>
            <person name="Powell A.J."/>
            <person name="Tsang A."/>
            <person name="Grigoriev I.V."/>
        </authorList>
    </citation>
    <scope>NUCLEOTIDE SEQUENCE [LARGE SCALE GENOMIC DNA]</scope>
    <source>
        <strain evidence="1 2">CBS 494.80</strain>
    </source>
</reference>
<proteinExistence type="predicted"/>
<evidence type="ECO:0000313" key="1">
    <source>
        <dbReference type="EMBL" id="KAL2068613.1"/>
    </source>
</evidence>
<sequence>MLRRNEVETISTLEFEGPITPGGPNVTLSGTAKTIYKQIIALNPSYHMFAFPANAAALAADGLTRENIGSLTTAVMNPSPLMSRHETYSNVRWHR</sequence>
<keyword evidence="2" id="KW-1185">Reference proteome</keyword>
<dbReference type="EMBL" id="JAZHXI010000008">
    <property type="protein sequence ID" value="KAL2068613.1"/>
    <property type="molecule type" value="Genomic_DNA"/>
</dbReference>